<dbReference type="InterPro" id="IPR029028">
    <property type="entry name" value="Alpha/beta_knot_MTases"/>
</dbReference>
<evidence type="ECO:0000313" key="5">
    <source>
        <dbReference type="EMBL" id="MBO0609405.1"/>
    </source>
</evidence>
<evidence type="ECO:0000256" key="1">
    <source>
        <dbReference type="ARBA" id="ARBA00022603"/>
    </source>
</evidence>
<dbReference type="Gene3D" id="3.40.1280.10">
    <property type="match status" value="1"/>
</dbReference>
<name>A0ABS3I8T1_9MICO</name>
<dbReference type="Gene3D" id="3.30.1330.30">
    <property type="match status" value="1"/>
</dbReference>
<dbReference type="InterPro" id="IPR051259">
    <property type="entry name" value="rRNA_Methyltransferase"/>
</dbReference>
<reference evidence="6" key="1">
    <citation type="submission" date="2023-07" db="EMBL/GenBank/DDBJ databases">
        <title>Myceligenerans salitolerans sp. nov., a halotolerant actinomycete isolated from a salt lake in Xinjiang, China.</title>
        <authorList>
            <person name="Guan T."/>
        </authorList>
    </citation>
    <scope>NUCLEOTIDE SEQUENCE [LARGE SCALE GENOMIC DNA]</scope>
    <source>
        <strain evidence="6">XHU 5031</strain>
    </source>
</reference>
<feature type="domain" description="SpoU L30e-like N-terminal" evidence="4">
    <location>
        <begin position="3"/>
        <end position="85"/>
    </location>
</feature>
<sequence>MLQALLTNRTKRHRTGEFLVQGVRPLSMAIRFGWEIRALVYDADRSLSSWAHDVLRTARSAQQIAMSGELLAELSEKGDGSAELLGVVAMRPDDLDRIPVEPDLLAVVFDRPTQPGNVGSIIRSADAFGAHGVITTGHAADAYDPKSVRASTGSFFATPVVRAGSPRDVGAWIEGRRTAGVPVTVVATDERGDDVASGFDLTQPVLLLIGNETTGLSNAWRELADVTVSIPMAGSASSLNAANAASVMLYEAHRQRLSRRTA</sequence>
<dbReference type="Pfam" id="PF22655">
    <property type="entry name" value="SpoU_sub_bind_like"/>
    <property type="match status" value="1"/>
</dbReference>
<gene>
    <name evidence="5" type="ORF">J0911_10220</name>
</gene>
<protein>
    <submittedName>
        <fullName evidence="5">rRNA methyltransferase</fullName>
    </submittedName>
</protein>
<evidence type="ECO:0000256" key="2">
    <source>
        <dbReference type="ARBA" id="ARBA00022679"/>
    </source>
</evidence>
<evidence type="ECO:0000313" key="6">
    <source>
        <dbReference type="Proteomes" id="UP000664617"/>
    </source>
</evidence>
<keyword evidence="2" id="KW-0808">Transferase</keyword>
<dbReference type="Proteomes" id="UP000664617">
    <property type="component" value="Unassembled WGS sequence"/>
</dbReference>
<feature type="domain" description="tRNA/rRNA methyltransferase SpoU type" evidence="3">
    <location>
        <begin position="105"/>
        <end position="250"/>
    </location>
</feature>
<evidence type="ECO:0000259" key="3">
    <source>
        <dbReference type="Pfam" id="PF00588"/>
    </source>
</evidence>
<comment type="caution">
    <text evidence="5">The sequence shown here is derived from an EMBL/GenBank/DDBJ whole genome shotgun (WGS) entry which is preliminary data.</text>
</comment>
<proteinExistence type="predicted"/>
<dbReference type="InterPro" id="IPR029026">
    <property type="entry name" value="tRNA_m1G_MTases_N"/>
</dbReference>
<dbReference type="InterPro" id="IPR029064">
    <property type="entry name" value="Ribosomal_eL30-like_sf"/>
</dbReference>
<dbReference type="PANTHER" id="PTHR43191">
    <property type="entry name" value="RRNA METHYLTRANSFERASE 3"/>
    <property type="match status" value="1"/>
</dbReference>
<dbReference type="GO" id="GO:0008168">
    <property type="term" value="F:methyltransferase activity"/>
    <property type="evidence" value="ECO:0007669"/>
    <property type="project" value="UniProtKB-KW"/>
</dbReference>
<dbReference type="InterPro" id="IPR001537">
    <property type="entry name" value="SpoU_MeTrfase"/>
</dbReference>
<organism evidence="5 6">
    <name type="scientific">Myceligenerans salitolerans</name>
    <dbReference type="NCBI Taxonomy" id="1230528"/>
    <lineage>
        <taxon>Bacteria</taxon>
        <taxon>Bacillati</taxon>
        <taxon>Actinomycetota</taxon>
        <taxon>Actinomycetes</taxon>
        <taxon>Micrococcales</taxon>
        <taxon>Promicromonosporaceae</taxon>
        <taxon>Myceligenerans</taxon>
    </lineage>
</organism>
<dbReference type="EMBL" id="JAFMPK010000041">
    <property type="protein sequence ID" value="MBO0609405.1"/>
    <property type="molecule type" value="Genomic_DNA"/>
</dbReference>
<evidence type="ECO:0000259" key="4">
    <source>
        <dbReference type="Pfam" id="PF22655"/>
    </source>
</evidence>
<dbReference type="SUPFAM" id="SSF75217">
    <property type="entry name" value="alpha/beta knot"/>
    <property type="match status" value="1"/>
</dbReference>
<dbReference type="Pfam" id="PF00588">
    <property type="entry name" value="SpoU_methylase"/>
    <property type="match status" value="1"/>
</dbReference>
<keyword evidence="6" id="KW-1185">Reference proteome</keyword>
<dbReference type="SUPFAM" id="SSF55315">
    <property type="entry name" value="L30e-like"/>
    <property type="match status" value="1"/>
</dbReference>
<dbReference type="PANTHER" id="PTHR43191:SF2">
    <property type="entry name" value="RRNA METHYLTRANSFERASE 3, MITOCHONDRIAL"/>
    <property type="match status" value="1"/>
</dbReference>
<accession>A0ABS3I8T1</accession>
<dbReference type="GO" id="GO:0032259">
    <property type="term" value="P:methylation"/>
    <property type="evidence" value="ECO:0007669"/>
    <property type="project" value="UniProtKB-KW"/>
</dbReference>
<keyword evidence="1 5" id="KW-0489">Methyltransferase</keyword>
<dbReference type="InterPro" id="IPR054578">
    <property type="entry name" value="SpoU_sub_bind-like_N"/>
</dbReference>